<keyword evidence="2" id="KW-1185">Reference proteome</keyword>
<dbReference type="EMBL" id="CM056742">
    <property type="protein sequence ID" value="KAJ8675925.1"/>
    <property type="molecule type" value="Genomic_DNA"/>
</dbReference>
<proteinExistence type="predicted"/>
<comment type="caution">
    <text evidence="1">The sequence shown here is derived from an EMBL/GenBank/DDBJ whole genome shotgun (WGS) entry which is preliminary data.</text>
</comment>
<gene>
    <name evidence="1" type="ORF">QAD02_011711</name>
</gene>
<reference evidence="1" key="1">
    <citation type="submission" date="2023-04" db="EMBL/GenBank/DDBJ databases">
        <title>A chromosome-level genome assembly of the parasitoid wasp Eretmocerus hayati.</title>
        <authorList>
            <person name="Zhong Y."/>
            <person name="Liu S."/>
            <person name="Liu Y."/>
        </authorList>
    </citation>
    <scope>NUCLEOTIDE SEQUENCE</scope>
    <source>
        <strain evidence="1">ZJU_SS_LIU_2023</strain>
    </source>
</reference>
<evidence type="ECO:0000313" key="1">
    <source>
        <dbReference type="EMBL" id="KAJ8675925.1"/>
    </source>
</evidence>
<sequence length="367" mass="40986">MASTTNKKGQPKEKVTPAFTADQLDIVYDYMLENPDVARGKGKSGKKLTKKIEDRHWDTLMSKLQKTPNLEKTLDQVKKVITAYPEYFMHVSTAYSRSLVKKPQAQSPVPVEEKTTDGDIVIYRQESETFKSDVAQKKADTDIIDLDEYYFGRDFSFKFEQPDNVVETKPKLAILDTIILSDDDVEISVPPAATSIDPKKEEQTICEVKGKRPAINQDPNTSGFVRPKAKKCKSDGFERTKENLAPVVDRKKNKEATDKKTEKCHNKTIGEKIASRLAVYKALQNAEEEMSNRTIGVAEQSNDALADIAAVLRAILKQMQENAANAALQEKVSNTLCEKVTSAVLDLCTAINSILSAIHQPMQANRD</sequence>
<organism evidence="1 2">
    <name type="scientific">Eretmocerus hayati</name>
    <dbReference type="NCBI Taxonomy" id="131215"/>
    <lineage>
        <taxon>Eukaryota</taxon>
        <taxon>Metazoa</taxon>
        <taxon>Ecdysozoa</taxon>
        <taxon>Arthropoda</taxon>
        <taxon>Hexapoda</taxon>
        <taxon>Insecta</taxon>
        <taxon>Pterygota</taxon>
        <taxon>Neoptera</taxon>
        <taxon>Endopterygota</taxon>
        <taxon>Hymenoptera</taxon>
        <taxon>Apocrita</taxon>
        <taxon>Proctotrupomorpha</taxon>
        <taxon>Chalcidoidea</taxon>
        <taxon>Aphelinidae</taxon>
        <taxon>Aphelininae</taxon>
        <taxon>Eretmocerus</taxon>
    </lineage>
</organism>
<dbReference type="Proteomes" id="UP001239111">
    <property type="component" value="Chromosome 2"/>
</dbReference>
<name>A0ACC2NX93_9HYME</name>
<protein>
    <submittedName>
        <fullName evidence="1">Uncharacterized protein</fullName>
    </submittedName>
</protein>
<accession>A0ACC2NX93</accession>
<evidence type="ECO:0000313" key="2">
    <source>
        <dbReference type="Proteomes" id="UP001239111"/>
    </source>
</evidence>